<name>A0A8J5LYT4_ZINOF</name>
<dbReference type="SUPFAM" id="SSF49590">
    <property type="entry name" value="PHL pollen allergen"/>
    <property type="match status" value="1"/>
</dbReference>
<dbReference type="Pfam" id="PF01357">
    <property type="entry name" value="Expansin_C"/>
    <property type="match status" value="1"/>
</dbReference>
<dbReference type="InterPro" id="IPR007117">
    <property type="entry name" value="Expansin_CBD"/>
</dbReference>
<evidence type="ECO:0000259" key="3">
    <source>
        <dbReference type="PROSITE" id="PS50843"/>
    </source>
</evidence>
<dbReference type="Proteomes" id="UP000734854">
    <property type="component" value="Unassembled WGS sequence"/>
</dbReference>
<sequence length="73" mass="7880">MVKLRLNGLRRTILPCSYRGFNVAFRVDAGLNAKYLAIVIENVNGDGELTAVELKEGLSGTWIDASILGSAVE</sequence>
<evidence type="ECO:0000313" key="4">
    <source>
        <dbReference type="EMBL" id="KAG6536881.1"/>
    </source>
</evidence>
<dbReference type="PRINTS" id="PR00829">
    <property type="entry name" value="LOLP1ALLERGN"/>
</dbReference>
<dbReference type="AlphaFoldDB" id="A0A8J5LYT4"/>
<dbReference type="PANTHER" id="PTHR31692">
    <property type="entry name" value="EXPANSIN-B3"/>
    <property type="match status" value="1"/>
</dbReference>
<dbReference type="InterPro" id="IPR036749">
    <property type="entry name" value="Expansin_CBD_sf"/>
</dbReference>
<evidence type="ECO:0000256" key="2">
    <source>
        <dbReference type="ARBA" id="ARBA00022525"/>
    </source>
</evidence>
<protein>
    <recommendedName>
        <fullName evidence="3">Expansin-like CBD domain-containing protein</fullName>
    </recommendedName>
</protein>
<comment type="caution">
    <text evidence="4">The sequence shown here is derived from an EMBL/GenBank/DDBJ whole genome shotgun (WGS) entry which is preliminary data.</text>
</comment>
<organism evidence="4 5">
    <name type="scientific">Zingiber officinale</name>
    <name type="common">Ginger</name>
    <name type="synonym">Amomum zingiber</name>
    <dbReference type="NCBI Taxonomy" id="94328"/>
    <lineage>
        <taxon>Eukaryota</taxon>
        <taxon>Viridiplantae</taxon>
        <taxon>Streptophyta</taxon>
        <taxon>Embryophyta</taxon>
        <taxon>Tracheophyta</taxon>
        <taxon>Spermatophyta</taxon>
        <taxon>Magnoliopsida</taxon>
        <taxon>Liliopsida</taxon>
        <taxon>Zingiberales</taxon>
        <taxon>Zingiberaceae</taxon>
        <taxon>Zingiber</taxon>
    </lineage>
</organism>
<dbReference type="PROSITE" id="PS50843">
    <property type="entry name" value="EXPANSIN_CBD"/>
    <property type="match status" value="1"/>
</dbReference>
<evidence type="ECO:0000256" key="1">
    <source>
        <dbReference type="ARBA" id="ARBA00004613"/>
    </source>
</evidence>
<comment type="subcellular location">
    <subcellularLocation>
        <location evidence="1">Secreted</location>
    </subcellularLocation>
</comment>
<evidence type="ECO:0000313" key="5">
    <source>
        <dbReference type="Proteomes" id="UP000734854"/>
    </source>
</evidence>
<dbReference type="Gene3D" id="2.60.40.760">
    <property type="entry name" value="Expansin, cellulose-binding-like domain"/>
    <property type="match status" value="1"/>
</dbReference>
<gene>
    <name evidence="4" type="ORF">ZIOFF_001957</name>
</gene>
<dbReference type="EMBL" id="JACMSC010000001">
    <property type="protein sequence ID" value="KAG6536881.1"/>
    <property type="molecule type" value="Genomic_DNA"/>
</dbReference>
<dbReference type="PANTHER" id="PTHR31692:SF127">
    <property type="entry name" value="EXPANSIN-B5-LIKE"/>
    <property type="match status" value="1"/>
</dbReference>
<keyword evidence="5" id="KW-1185">Reference proteome</keyword>
<keyword evidence="2" id="KW-0964">Secreted</keyword>
<dbReference type="InterPro" id="IPR005795">
    <property type="entry name" value="LolPI"/>
</dbReference>
<accession>A0A8J5LYT4</accession>
<feature type="domain" description="Expansin-like CBD" evidence="3">
    <location>
        <begin position="34"/>
        <end position="73"/>
    </location>
</feature>
<proteinExistence type="predicted"/>
<dbReference type="GO" id="GO:0005576">
    <property type="term" value="C:extracellular region"/>
    <property type="evidence" value="ECO:0007669"/>
    <property type="project" value="UniProtKB-SubCell"/>
</dbReference>
<reference evidence="4 5" key="1">
    <citation type="submission" date="2020-08" db="EMBL/GenBank/DDBJ databases">
        <title>Plant Genome Project.</title>
        <authorList>
            <person name="Zhang R.-G."/>
        </authorList>
    </citation>
    <scope>NUCLEOTIDE SEQUENCE [LARGE SCALE GENOMIC DNA]</scope>
    <source>
        <tissue evidence="4">Rhizome</tissue>
    </source>
</reference>